<dbReference type="GO" id="GO:0022857">
    <property type="term" value="F:transmembrane transporter activity"/>
    <property type="evidence" value="ECO:0007669"/>
    <property type="project" value="InterPro"/>
</dbReference>
<dbReference type="InterPro" id="IPR050327">
    <property type="entry name" value="Proton-linked_MCT"/>
</dbReference>
<reference evidence="2" key="1">
    <citation type="submission" date="2022-03" db="EMBL/GenBank/DDBJ databases">
        <authorList>
            <person name="Martin C."/>
        </authorList>
    </citation>
    <scope>NUCLEOTIDE SEQUENCE</scope>
</reference>
<evidence type="ECO:0000256" key="1">
    <source>
        <dbReference type="SAM" id="Phobius"/>
    </source>
</evidence>
<gene>
    <name evidence="2" type="ORF">OFUS_LOCUS10795</name>
</gene>
<keyword evidence="1" id="KW-0472">Membrane</keyword>
<organism evidence="2 3">
    <name type="scientific">Owenia fusiformis</name>
    <name type="common">Polychaete worm</name>
    <dbReference type="NCBI Taxonomy" id="6347"/>
    <lineage>
        <taxon>Eukaryota</taxon>
        <taxon>Metazoa</taxon>
        <taxon>Spiralia</taxon>
        <taxon>Lophotrochozoa</taxon>
        <taxon>Annelida</taxon>
        <taxon>Polychaeta</taxon>
        <taxon>Sedentaria</taxon>
        <taxon>Canalipalpata</taxon>
        <taxon>Sabellida</taxon>
        <taxon>Oweniida</taxon>
        <taxon>Oweniidae</taxon>
        <taxon>Owenia</taxon>
    </lineage>
</organism>
<feature type="transmembrane region" description="Helical" evidence="1">
    <location>
        <begin position="108"/>
        <end position="130"/>
    </location>
</feature>
<dbReference type="PANTHER" id="PTHR11360:SF284">
    <property type="entry name" value="EG:103B4.3 PROTEIN-RELATED"/>
    <property type="match status" value="1"/>
</dbReference>
<feature type="transmembrane region" description="Helical" evidence="1">
    <location>
        <begin position="286"/>
        <end position="308"/>
    </location>
</feature>
<dbReference type="EMBL" id="CAIIXF020000005">
    <property type="protein sequence ID" value="CAH1784635.1"/>
    <property type="molecule type" value="Genomic_DNA"/>
</dbReference>
<dbReference type="InterPro" id="IPR036259">
    <property type="entry name" value="MFS_trans_sf"/>
</dbReference>
<protein>
    <submittedName>
        <fullName evidence="2">Uncharacterized protein</fullName>
    </submittedName>
</protein>
<name>A0A8S4NSG8_OWEFU</name>
<sequence>MKLEWNSSTDQVSNKLLDEKGENAETWKRNPGQKNELCSSEYKVISVSSANEKDEGYAWLIVLCSFMIHVFIAGIAYTIGVTFVIFLDTFKASKGVTAWVGTISRSSYSITGGGLGIAHVPANTIINDYFEAKKTIAFGIAKAGLGIGSFLYPLLIEALNEEYRWRGTMLILSGIGLNICVCEYSLLMGIGGSESAMLFSVLGITNIVGLLLFGVIAHHPKADAMLLYIGGPIVCGVAKMLLPLLTQYGQLLAYSGLIGLCSATAEVLSPTIICQILGPNELPNGYGATLACAAFGMLLGGPVAGFMYDSLHSYNGSFFVGGGAIITSALCMVVPYLRLRKKHSHRPLEAVIEKQEPLMDETKM</sequence>
<proteinExistence type="predicted"/>
<dbReference type="Pfam" id="PF07690">
    <property type="entry name" value="MFS_1"/>
    <property type="match status" value="1"/>
</dbReference>
<dbReference type="OrthoDB" id="6154273at2759"/>
<dbReference type="InterPro" id="IPR011701">
    <property type="entry name" value="MFS"/>
</dbReference>
<feature type="transmembrane region" description="Helical" evidence="1">
    <location>
        <begin position="224"/>
        <end position="245"/>
    </location>
</feature>
<dbReference type="Proteomes" id="UP000749559">
    <property type="component" value="Unassembled WGS sequence"/>
</dbReference>
<feature type="transmembrane region" description="Helical" evidence="1">
    <location>
        <begin position="314"/>
        <end position="337"/>
    </location>
</feature>
<evidence type="ECO:0000313" key="3">
    <source>
        <dbReference type="Proteomes" id="UP000749559"/>
    </source>
</evidence>
<feature type="transmembrane region" description="Helical" evidence="1">
    <location>
        <begin position="251"/>
        <end position="274"/>
    </location>
</feature>
<feature type="transmembrane region" description="Helical" evidence="1">
    <location>
        <begin position="57"/>
        <end position="87"/>
    </location>
</feature>
<dbReference type="SUPFAM" id="SSF103473">
    <property type="entry name" value="MFS general substrate transporter"/>
    <property type="match status" value="1"/>
</dbReference>
<keyword evidence="1" id="KW-0812">Transmembrane</keyword>
<feature type="transmembrane region" description="Helical" evidence="1">
    <location>
        <begin position="136"/>
        <end position="156"/>
    </location>
</feature>
<dbReference type="AlphaFoldDB" id="A0A8S4NSG8"/>
<evidence type="ECO:0000313" key="2">
    <source>
        <dbReference type="EMBL" id="CAH1784635.1"/>
    </source>
</evidence>
<comment type="caution">
    <text evidence="2">The sequence shown here is derived from an EMBL/GenBank/DDBJ whole genome shotgun (WGS) entry which is preliminary data.</text>
</comment>
<dbReference type="Gene3D" id="1.20.1250.20">
    <property type="entry name" value="MFS general substrate transporter like domains"/>
    <property type="match status" value="2"/>
</dbReference>
<dbReference type="PANTHER" id="PTHR11360">
    <property type="entry name" value="MONOCARBOXYLATE TRANSPORTER"/>
    <property type="match status" value="1"/>
</dbReference>
<accession>A0A8S4NSG8</accession>
<keyword evidence="3" id="KW-1185">Reference proteome</keyword>
<feature type="transmembrane region" description="Helical" evidence="1">
    <location>
        <begin position="168"/>
        <end position="190"/>
    </location>
</feature>
<keyword evidence="1" id="KW-1133">Transmembrane helix</keyword>
<feature type="transmembrane region" description="Helical" evidence="1">
    <location>
        <begin position="196"/>
        <end position="217"/>
    </location>
</feature>